<dbReference type="InterPro" id="IPR040236">
    <property type="entry name" value="TMEM198"/>
</dbReference>
<dbReference type="Pfam" id="PF13886">
    <property type="entry name" value="TM7S3_TM198"/>
    <property type="match status" value="2"/>
</dbReference>
<dbReference type="GO" id="GO:0005886">
    <property type="term" value="C:plasma membrane"/>
    <property type="evidence" value="ECO:0007669"/>
    <property type="project" value="TreeGrafter"/>
</dbReference>
<proteinExistence type="inferred from homology"/>
<evidence type="ECO:0000256" key="3">
    <source>
        <dbReference type="ARBA" id="ARBA00022692"/>
    </source>
</evidence>
<dbReference type="AlphaFoldDB" id="A0A3M6TXN3"/>
<evidence type="ECO:0000259" key="8">
    <source>
        <dbReference type="Pfam" id="PF13886"/>
    </source>
</evidence>
<evidence type="ECO:0000313" key="10">
    <source>
        <dbReference type="Proteomes" id="UP000275408"/>
    </source>
</evidence>
<gene>
    <name evidence="9" type="ORF">pdam_00007809</name>
</gene>
<feature type="transmembrane region" description="Helical" evidence="7">
    <location>
        <begin position="589"/>
        <end position="607"/>
    </location>
</feature>
<dbReference type="OrthoDB" id="115781at2759"/>
<sequence length="721" mass="80305">MASNFLQTFERDSDDCKLHNGYDIQSCVLAGISVLLGTAVCFYGYRLFKLVLFLVGFLVVFFFTYVLCQEYLSEKLSGKSFEHRRQIFLGISAAVGLVAGLLTVCIFYVGLFALGATMGWFVGLAFLPLLYKHSEYLSEHNWLPYIILCAFAIAGGILILCIQKVIIVISTSFSGAFWCVNGIDYYVENGRVLYYSISVLHGHYTKSALPHCWYTWVVLGLIPVMFIAGLVVQFCKTAKNSDHREAYGRSSRNLYTATPMQEFSDQLLHISLLNNEENSVLGEDNNFYQITRVIMTLIGVGRGAAEMCASGPNVFVLLESVEVLKMHLVADYSVFSLLTLEPDTDDCKLYNYYDAQSCSVASIGILLGSLICFFVLDKGHFGTNVMANSMKRNENLPTEVFYLTRSRDFRDVGLPKKSSATSGHIHFTVHPNACPNPSSYKMHLASDFLVSSTPTLEPDAKDCKLHNSYDTQSCILAAIAILLGSLICFFGYRIFKFMLFLAGFLTGFFFTYMLCSGYLAEHLSGKSLEHKDQIFLGASVGVGIIAGLLTLCIFYLGLFILGATMGWFVGMVCLPLLYKHSEYLSEHSWLPYIVLCAFAIVGGVLILCIQRVVIVIASSFLGAFGCINGLDYFVENSRSLYYSVNILHGHFDKSDLPTCWYTWLILCLIPVMFIGGLAVQLGITGKGRDHREAYGRRSRVHPYGTPMTNHADQQPIIDDVD</sequence>
<dbReference type="EMBL" id="RCHS01002719">
    <property type="protein sequence ID" value="RMX46165.1"/>
    <property type="molecule type" value="Genomic_DNA"/>
</dbReference>
<feature type="transmembrane region" description="Helical" evidence="7">
    <location>
        <begin position="358"/>
        <end position="376"/>
    </location>
</feature>
<comment type="subcellular location">
    <subcellularLocation>
        <location evidence="1">Membrane</location>
        <topology evidence="1">Multi-pass membrane protein</topology>
    </subcellularLocation>
</comment>
<dbReference type="InterPro" id="IPR025256">
    <property type="entry name" value="TM7S3/TM198-like_dom"/>
</dbReference>
<feature type="transmembrane region" description="Helical" evidence="7">
    <location>
        <begin position="27"/>
        <end position="45"/>
    </location>
</feature>
<evidence type="ECO:0000256" key="2">
    <source>
        <dbReference type="ARBA" id="ARBA00006244"/>
    </source>
</evidence>
<keyword evidence="4 7" id="KW-1133">Transmembrane helix</keyword>
<feature type="domain" description="TM7S3/TM198-like" evidence="8">
    <location>
        <begin position="477"/>
        <end position="681"/>
    </location>
</feature>
<dbReference type="PANTHER" id="PTHR31247">
    <property type="entry name" value="TRANSMEMBRANE PROTEIN 198 FAMILY MEMBER"/>
    <property type="match status" value="1"/>
</dbReference>
<keyword evidence="10" id="KW-1185">Reference proteome</keyword>
<dbReference type="Proteomes" id="UP000275408">
    <property type="component" value="Unassembled WGS sequence"/>
</dbReference>
<evidence type="ECO:0000256" key="4">
    <source>
        <dbReference type="ARBA" id="ARBA00022989"/>
    </source>
</evidence>
<feature type="transmembrane region" description="Helical" evidence="7">
    <location>
        <begin position="213"/>
        <end position="235"/>
    </location>
</feature>
<comment type="caution">
    <text evidence="9">The sequence shown here is derived from an EMBL/GenBank/DDBJ whole genome shotgun (WGS) entry which is preliminary data.</text>
</comment>
<feature type="transmembrane region" description="Helical" evidence="7">
    <location>
        <begin position="660"/>
        <end position="683"/>
    </location>
</feature>
<feature type="transmembrane region" description="Helical" evidence="7">
    <location>
        <begin position="534"/>
        <end position="551"/>
    </location>
</feature>
<evidence type="ECO:0000256" key="5">
    <source>
        <dbReference type="ARBA" id="ARBA00023136"/>
    </source>
</evidence>
<feature type="transmembrane region" description="Helical" evidence="7">
    <location>
        <begin position="165"/>
        <end position="187"/>
    </location>
</feature>
<feature type="transmembrane region" description="Helical" evidence="7">
    <location>
        <begin position="142"/>
        <end position="160"/>
    </location>
</feature>
<evidence type="ECO:0000256" key="7">
    <source>
        <dbReference type="SAM" id="Phobius"/>
    </source>
</evidence>
<protein>
    <recommendedName>
        <fullName evidence="6">Transmembrane protein 198</fullName>
    </recommendedName>
</protein>
<feature type="transmembrane region" description="Helical" evidence="7">
    <location>
        <begin position="499"/>
        <end position="519"/>
    </location>
</feature>
<dbReference type="STRING" id="46731.A0A3M6TXN3"/>
<feature type="transmembrane region" description="Helical" evidence="7">
    <location>
        <begin position="51"/>
        <end position="68"/>
    </location>
</feature>
<feature type="transmembrane region" description="Helical" evidence="7">
    <location>
        <begin position="89"/>
        <end position="122"/>
    </location>
</feature>
<evidence type="ECO:0000256" key="1">
    <source>
        <dbReference type="ARBA" id="ARBA00004141"/>
    </source>
</evidence>
<feature type="domain" description="TM7S3/TM198-like" evidence="8">
    <location>
        <begin position="32"/>
        <end position="234"/>
    </location>
</feature>
<comment type="similarity">
    <text evidence="2">Belongs to the TMEM198 family.</text>
</comment>
<evidence type="ECO:0000313" key="9">
    <source>
        <dbReference type="EMBL" id="RMX46165.1"/>
    </source>
</evidence>
<accession>A0A3M6TXN3</accession>
<evidence type="ECO:0000256" key="6">
    <source>
        <dbReference type="ARBA" id="ARBA00049737"/>
    </source>
</evidence>
<dbReference type="PANTHER" id="PTHR31247:SF5">
    <property type="entry name" value="DUF4203 DOMAIN-CONTAINING PROTEIN"/>
    <property type="match status" value="1"/>
</dbReference>
<feature type="transmembrane region" description="Helical" evidence="7">
    <location>
        <begin position="475"/>
        <end position="492"/>
    </location>
</feature>
<keyword evidence="5 7" id="KW-0472">Membrane</keyword>
<reference evidence="9 10" key="1">
    <citation type="journal article" date="2018" name="Sci. Rep.">
        <title>Comparative analysis of the Pocillopora damicornis genome highlights role of immune system in coral evolution.</title>
        <authorList>
            <person name="Cunning R."/>
            <person name="Bay R.A."/>
            <person name="Gillette P."/>
            <person name="Baker A.C."/>
            <person name="Traylor-Knowles N."/>
        </authorList>
    </citation>
    <scope>NUCLEOTIDE SEQUENCE [LARGE SCALE GENOMIC DNA]</scope>
    <source>
        <strain evidence="9">RSMAS</strain>
        <tissue evidence="9">Whole animal</tissue>
    </source>
</reference>
<name>A0A3M6TXN3_POCDA</name>
<keyword evidence="3 7" id="KW-0812">Transmembrane</keyword>
<organism evidence="9 10">
    <name type="scientific">Pocillopora damicornis</name>
    <name type="common">Cauliflower coral</name>
    <name type="synonym">Millepora damicornis</name>
    <dbReference type="NCBI Taxonomy" id="46731"/>
    <lineage>
        <taxon>Eukaryota</taxon>
        <taxon>Metazoa</taxon>
        <taxon>Cnidaria</taxon>
        <taxon>Anthozoa</taxon>
        <taxon>Hexacorallia</taxon>
        <taxon>Scleractinia</taxon>
        <taxon>Astrocoeniina</taxon>
        <taxon>Pocilloporidae</taxon>
        <taxon>Pocillopora</taxon>
    </lineage>
</organism>
<feature type="transmembrane region" description="Helical" evidence="7">
    <location>
        <begin position="612"/>
        <end position="634"/>
    </location>
</feature>
<feature type="transmembrane region" description="Helical" evidence="7">
    <location>
        <begin position="558"/>
        <end position="577"/>
    </location>
</feature>